<dbReference type="EMBL" id="GG672670">
    <property type="protein sequence ID" value="EER16908.1"/>
    <property type="molecule type" value="Genomic_DNA"/>
</dbReference>
<protein>
    <recommendedName>
        <fullName evidence="1">Integrase catalytic domain-containing protein</fullName>
    </recommendedName>
</protein>
<feature type="domain" description="Integrase catalytic" evidence="1">
    <location>
        <begin position="261"/>
        <end position="438"/>
    </location>
</feature>
<dbReference type="GO" id="GO:0015074">
    <property type="term" value="P:DNA integration"/>
    <property type="evidence" value="ECO:0007669"/>
    <property type="project" value="InterPro"/>
</dbReference>
<dbReference type="Gene3D" id="3.30.420.10">
    <property type="entry name" value="Ribonuclease H-like superfamily/Ribonuclease H"/>
    <property type="match status" value="1"/>
</dbReference>
<dbReference type="InterPro" id="IPR001584">
    <property type="entry name" value="Integrase_cat-core"/>
</dbReference>
<dbReference type="OrthoDB" id="441971at2759"/>
<organism evidence="3">
    <name type="scientific">Perkinsus marinus (strain ATCC 50983 / TXsc)</name>
    <dbReference type="NCBI Taxonomy" id="423536"/>
    <lineage>
        <taxon>Eukaryota</taxon>
        <taxon>Sar</taxon>
        <taxon>Alveolata</taxon>
        <taxon>Perkinsozoa</taxon>
        <taxon>Perkinsea</taxon>
        <taxon>Perkinsida</taxon>
        <taxon>Perkinsidae</taxon>
        <taxon>Perkinsus</taxon>
    </lineage>
</organism>
<keyword evidence="3" id="KW-1185">Reference proteome</keyword>
<dbReference type="InterPro" id="IPR050951">
    <property type="entry name" value="Retrovirus_Pol_polyprotein"/>
</dbReference>
<dbReference type="Pfam" id="PF17921">
    <property type="entry name" value="Integrase_H2C2"/>
    <property type="match status" value="1"/>
</dbReference>
<evidence type="ECO:0000259" key="1">
    <source>
        <dbReference type="PROSITE" id="PS50994"/>
    </source>
</evidence>
<evidence type="ECO:0000313" key="3">
    <source>
        <dbReference type="Proteomes" id="UP000007800"/>
    </source>
</evidence>
<dbReference type="OMA" id="ELREWLM"/>
<sequence>MDSSSALGKLAARLDSAKYTPTSNQSKRWLGWLSELLVFSNLDLTYHHVSGRNNSFADLLSRLLNGGRHLVPEGGGQPLVLFTTDSHGPSTDSSAEKLAKALLSGQLLLELHRLQSADGNTRVHGDTLSAWHAHFVSGEDITRTSQEAKSLGLVTFTDGLVKVITDVTLHGEVIVPVIPIGKVVGLEQIINTNVVPDWELREWLMFTAHEADSHRAFPQAKEAISCLAWWPSIARDIRAWISRCDYCMEQKPSKRAKLVSAPRVPRGLLDIDARGKHLAMDHGYPVPTWPPATDPNNKAFLVMTDLATGFTLLRCVPDVGGPTTSAILFESWVALMGVPLSVTGDNFLDTPSLRNSLKACGVRFLTVPAWSPWSNGSAEARVGRVKRILPGYSLPWDAAMPHVQLAINSQQRASGHSAADLMLGTKVNTPSTAILTAILDPHRELDYDSLEHLASSLNTCEAVRQVIVQSIGLARSAVLQSHVRDCLRASAARPGKPVEHGDLVVWRRPGARPVEGHVVMVEGVNVSEGPFCYLGTMAGFSVRLRPLGSADDRTVAVSACHLEARAESVDRNRPTLATETTIPVTSTKPDDLLLVRLGNEEDVIGRVKQNAGTHEMRIQVYDTNDGKTFMPVWTNLDGDSYAAPSPVDDNDYPLLRTTSSVLMRVMLTPTGKLRDASGTALVAAGYLS</sequence>
<dbReference type="SUPFAM" id="SSF53098">
    <property type="entry name" value="Ribonuclease H-like"/>
    <property type="match status" value="1"/>
</dbReference>
<dbReference type="InterPro" id="IPR012337">
    <property type="entry name" value="RNaseH-like_sf"/>
</dbReference>
<proteinExistence type="predicted"/>
<name>C5KF35_PERM5</name>
<reference evidence="2 3" key="1">
    <citation type="submission" date="2008-07" db="EMBL/GenBank/DDBJ databases">
        <authorList>
            <person name="El-Sayed N."/>
            <person name="Caler E."/>
            <person name="Inman J."/>
            <person name="Amedeo P."/>
            <person name="Hass B."/>
            <person name="Wortman J."/>
        </authorList>
    </citation>
    <scope>NUCLEOTIDE SEQUENCE [LARGE SCALE GENOMIC DNA]</scope>
    <source>
        <strain evidence="3">ATCC 50983 / TXsc</strain>
    </source>
</reference>
<dbReference type="Gene3D" id="1.10.340.70">
    <property type="match status" value="1"/>
</dbReference>
<dbReference type="InterPro" id="IPR036397">
    <property type="entry name" value="RNaseH_sf"/>
</dbReference>
<dbReference type="RefSeq" id="XP_002785112.1">
    <property type="nucleotide sequence ID" value="XM_002785066.1"/>
</dbReference>
<dbReference type="InterPro" id="IPR041588">
    <property type="entry name" value="Integrase_H2C2"/>
</dbReference>
<dbReference type="PANTHER" id="PTHR37984:SF5">
    <property type="entry name" value="PROTEIN NYNRIN-LIKE"/>
    <property type="match status" value="1"/>
</dbReference>
<accession>C5KF35</accession>
<gene>
    <name evidence="2" type="ORF">Pmar_PMAR008670</name>
</gene>
<evidence type="ECO:0000313" key="2">
    <source>
        <dbReference type="EMBL" id="EER16908.1"/>
    </source>
</evidence>
<dbReference type="Proteomes" id="UP000007800">
    <property type="component" value="Unassembled WGS sequence"/>
</dbReference>
<dbReference type="InParanoid" id="C5KF35"/>
<dbReference type="PROSITE" id="PS50994">
    <property type="entry name" value="INTEGRASE"/>
    <property type="match status" value="1"/>
</dbReference>
<dbReference type="AlphaFoldDB" id="C5KF35"/>
<dbReference type="GO" id="GO:0003676">
    <property type="term" value="F:nucleic acid binding"/>
    <property type="evidence" value="ECO:0007669"/>
    <property type="project" value="InterPro"/>
</dbReference>
<dbReference type="GeneID" id="9052922"/>
<dbReference type="PANTHER" id="PTHR37984">
    <property type="entry name" value="PROTEIN CBG26694"/>
    <property type="match status" value="1"/>
</dbReference>